<proteinExistence type="predicted"/>
<dbReference type="SMART" id="SM00248">
    <property type="entry name" value="ANK"/>
    <property type="match status" value="4"/>
</dbReference>
<sequence length="468" mass="52575">MQNWFLAADGDDVSFIRMHAPTLLHSVDNQGNTALIRAAFAGSINIIPLLQKELGQQNAIGRTALMQAIFSKCSTLTVPLLMEEIYSKDYQGQTALMLAAGQNNKPVVQMLLKEAKMKDSKGRTALMIAASLGHYEIVQILKQEEQKLQDSNGLTALMYAAYKGNIEIVQSLAELEAQITNVKGENALAIGIQKSNQRIAEILSKYEGEQLICGMNVLEYCQEFNSDFIHIFQDIGVHNSGINFDSVKKSLGINVLDEYLSKQPEIVLKAEIQNINSQIHSQIRSNSPLQQNIESNAQPQKQIQSNNQTTNNSMNNNQSIMNNLQSNQLQNEFNAQILNQFSTLQNETIKQLQQFQLKSSQLGVEMVKIQNQINQNESVKETVEELKIKLDNQNEQNQIRDLKKQINELKNRIQTIEDKPEIVKEVLKVVKEVESAKVNLINQVTKSESDILNAPNTQNNDVIQTQIS</sequence>
<dbReference type="AlphaFoldDB" id="A0AA86N4E7"/>
<comment type="caution">
    <text evidence="4">The sequence shown here is derived from an EMBL/GenBank/DDBJ whole genome shotgun (WGS) entry which is preliminary data.</text>
</comment>
<evidence type="ECO:0000313" key="5">
    <source>
        <dbReference type="EMBL" id="CAL6045473.1"/>
    </source>
</evidence>
<gene>
    <name evidence="5" type="ORF">HINF_LOCUS41061</name>
    <name evidence="4" type="ORF">HINF_LOCUS477</name>
    <name evidence="6" type="ORF">HINF_LOCUS76202</name>
</gene>
<evidence type="ECO:0000256" key="1">
    <source>
        <dbReference type="PROSITE-ProRule" id="PRU00023"/>
    </source>
</evidence>
<dbReference type="EMBL" id="CATOUU010000005">
    <property type="protein sequence ID" value="CAI9912832.1"/>
    <property type="molecule type" value="Genomic_DNA"/>
</dbReference>
<dbReference type="Pfam" id="PF12796">
    <property type="entry name" value="Ank_2"/>
    <property type="match status" value="2"/>
</dbReference>
<dbReference type="InterPro" id="IPR036770">
    <property type="entry name" value="Ankyrin_rpt-contain_sf"/>
</dbReference>
<evidence type="ECO:0000313" key="4">
    <source>
        <dbReference type="EMBL" id="CAI9912832.1"/>
    </source>
</evidence>
<evidence type="ECO:0000313" key="7">
    <source>
        <dbReference type="Proteomes" id="UP001642409"/>
    </source>
</evidence>
<dbReference type="SUPFAM" id="SSF48403">
    <property type="entry name" value="Ankyrin repeat"/>
    <property type="match status" value="1"/>
</dbReference>
<dbReference type="InterPro" id="IPR002110">
    <property type="entry name" value="Ankyrin_rpt"/>
</dbReference>
<dbReference type="EMBL" id="CAXDID020000700">
    <property type="protein sequence ID" value="CAL6111032.1"/>
    <property type="molecule type" value="Genomic_DNA"/>
</dbReference>
<dbReference type="PANTHER" id="PTHR24120:SF4">
    <property type="entry name" value="GH07239P"/>
    <property type="match status" value="1"/>
</dbReference>
<feature type="compositionally biased region" description="Low complexity" evidence="3">
    <location>
        <begin position="302"/>
        <end position="319"/>
    </location>
</feature>
<dbReference type="PANTHER" id="PTHR24120">
    <property type="entry name" value="GH07239P"/>
    <property type="match status" value="1"/>
</dbReference>
<feature type="region of interest" description="Disordered" evidence="3">
    <location>
        <begin position="295"/>
        <end position="319"/>
    </location>
</feature>
<keyword evidence="2" id="KW-0175">Coiled coil</keyword>
<protein>
    <submittedName>
        <fullName evidence="4">Ankyrin repeat-containing protein</fullName>
    </submittedName>
    <submittedName>
        <fullName evidence="5">Ankyrin_repeat-containing protein</fullName>
    </submittedName>
</protein>
<feature type="repeat" description="ANK" evidence="1">
    <location>
        <begin position="152"/>
        <end position="184"/>
    </location>
</feature>
<keyword evidence="7" id="KW-1185">Reference proteome</keyword>
<dbReference type="PROSITE" id="PS50088">
    <property type="entry name" value="ANK_REPEAT"/>
    <property type="match status" value="2"/>
</dbReference>
<organism evidence="4">
    <name type="scientific">Hexamita inflata</name>
    <dbReference type="NCBI Taxonomy" id="28002"/>
    <lineage>
        <taxon>Eukaryota</taxon>
        <taxon>Metamonada</taxon>
        <taxon>Diplomonadida</taxon>
        <taxon>Hexamitidae</taxon>
        <taxon>Hexamitinae</taxon>
        <taxon>Hexamita</taxon>
    </lineage>
</organism>
<feature type="coiled-coil region" evidence="2">
    <location>
        <begin position="369"/>
        <end position="419"/>
    </location>
</feature>
<evidence type="ECO:0000256" key="3">
    <source>
        <dbReference type="SAM" id="MobiDB-lite"/>
    </source>
</evidence>
<dbReference type="Gene3D" id="1.25.40.20">
    <property type="entry name" value="Ankyrin repeat-containing domain"/>
    <property type="match status" value="2"/>
</dbReference>
<feature type="repeat" description="ANK" evidence="1">
    <location>
        <begin position="121"/>
        <end position="141"/>
    </location>
</feature>
<dbReference type="PROSITE" id="PS50297">
    <property type="entry name" value="ANK_REP_REGION"/>
    <property type="match status" value="2"/>
</dbReference>
<keyword evidence="1" id="KW-0040">ANK repeat</keyword>
<accession>A0AA86N4E7</accession>
<name>A0AA86N4E7_9EUKA</name>
<evidence type="ECO:0000313" key="6">
    <source>
        <dbReference type="EMBL" id="CAL6111032.1"/>
    </source>
</evidence>
<dbReference type="EMBL" id="CAXDID020000163">
    <property type="protein sequence ID" value="CAL6045473.1"/>
    <property type="molecule type" value="Genomic_DNA"/>
</dbReference>
<reference evidence="4" key="1">
    <citation type="submission" date="2023-06" db="EMBL/GenBank/DDBJ databases">
        <authorList>
            <person name="Kurt Z."/>
        </authorList>
    </citation>
    <scope>NUCLEOTIDE SEQUENCE</scope>
</reference>
<dbReference type="Proteomes" id="UP001642409">
    <property type="component" value="Unassembled WGS sequence"/>
</dbReference>
<evidence type="ECO:0000256" key="2">
    <source>
        <dbReference type="SAM" id="Coils"/>
    </source>
</evidence>
<reference evidence="5 7" key="2">
    <citation type="submission" date="2024-07" db="EMBL/GenBank/DDBJ databases">
        <authorList>
            <person name="Akdeniz Z."/>
        </authorList>
    </citation>
    <scope>NUCLEOTIDE SEQUENCE [LARGE SCALE GENOMIC DNA]</scope>
</reference>